<dbReference type="AlphaFoldDB" id="A0A0V1ILL9"/>
<dbReference type="EMBL" id="JYDS01000146">
    <property type="protein sequence ID" value="KRZ23412.1"/>
    <property type="molecule type" value="Genomic_DNA"/>
</dbReference>
<proteinExistence type="predicted"/>
<evidence type="ECO:0000313" key="2">
    <source>
        <dbReference type="Proteomes" id="UP000054805"/>
    </source>
</evidence>
<protein>
    <submittedName>
        <fullName evidence="1">Uncharacterized protein</fullName>
    </submittedName>
</protein>
<sequence>MEKYFSKFRIAPPFMIPTEAAVHCSELAKCCILFVAYETKESVNIFPRLHSLKRHEVERPSINACECPPTITSTPGTLLHISRSFNSPEWLKTMILFIPSCFSVVTAFLSVITPNRAIVSFPKLNSRRSLIKFSNSVPSALTLVDTTGKSHGIITQTIHDFGNWSMSHDCIPKCTLKLVTCIKEQHISVVGFDLINNGFYLCCTTPACILFYFFN</sequence>
<dbReference type="Proteomes" id="UP000054805">
    <property type="component" value="Unassembled WGS sequence"/>
</dbReference>
<gene>
    <name evidence="1" type="ORF">T4B_621</name>
</gene>
<keyword evidence="2" id="KW-1185">Reference proteome</keyword>
<name>A0A0V1ILL9_TRIPS</name>
<organism evidence="1 2">
    <name type="scientific">Trichinella pseudospiralis</name>
    <name type="common">Parasitic roundworm</name>
    <dbReference type="NCBI Taxonomy" id="6337"/>
    <lineage>
        <taxon>Eukaryota</taxon>
        <taxon>Metazoa</taxon>
        <taxon>Ecdysozoa</taxon>
        <taxon>Nematoda</taxon>
        <taxon>Enoplea</taxon>
        <taxon>Dorylaimia</taxon>
        <taxon>Trichinellida</taxon>
        <taxon>Trichinellidae</taxon>
        <taxon>Trichinella</taxon>
    </lineage>
</organism>
<evidence type="ECO:0000313" key="1">
    <source>
        <dbReference type="EMBL" id="KRZ23412.1"/>
    </source>
</evidence>
<reference evidence="1 2" key="1">
    <citation type="submission" date="2015-01" db="EMBL/GenBank/DDBJ databases">
        <title>Evolution of Trichinella species and genotypes.</title>
        <authorList>
            <person name="Korhonen P.K."/>
            <person name="Edoardo P."/>
            <person name="Giuseppe L.R."/>
            <person name="Gasser R.B."/>
        </authorList>
    </citation>
    <scope>NUCLEOTIDE SEQUENCE [LARGE SCALE GENOMIC DNA]</scope>
    <source>
        <strain evidence="1">ISS588</strain>
    </source>
</reference>
<accession>A0A0V1ILL9</accession>
<comment type="caution">
    <text evidence="1">The sequence shown here is derived from an EMBL/GenBank/DDBJ whole genome shotgun (WGS) entry which is preliminary data.</text>
</comment>